<evidence type="ECO:0000256" key="1">
    <source>
        <dbReference type="ARBA" id="ARBA00004651"/>
    </source>
</evidence>
<feature type="binding site" evidence="17">
    <location>
        <begin position="114"/>
        <end position="115"/>
    </location>
    <ligand>
        <name>ATP</name>
        <dbReference type="ChEBI" id="CHEBI:30616"/>
    </ligand>
</feature>
<sequence length="148" mass="15946">MNQLSPSPEATKPAPAPLPNTAPKSEFAKFVRSFGYAFRGLGYTIRTQRNARVHIAVTSLVIVLGAILHLSAIEFAILLVTISAVFIAEMFNTVIEACVDLITPDYHPLARIAKDVAAGAVLASAIFSILIGLCIFGPHLWVVFFSVH</sequence>
<evidence type="ECO:0000256" key="18">
    <source>
        <dbReference type="PIRSR" id="PIRSR600829-4"/>
    </source>
</evidence>
<keyword evidence="7 17" id="KW-0547">Nucleotide-binding</keyword>
<feature type="binding site" evidence="17">
    <location>
        <position position="96"/>
    </location>
    <ligand>
        <name>ATP</name>
        <dbReference type="ChEBI" id="CHEBI:30616"/>
    </ligand>
</feature>
<feature type="region of interest" description="Disordered" evidence="19">
    <location>
        <begin position="1"/>
        <end position="21"/>
    </location>
</feature>
<keyword evidence="10 20" id="KW-1133">Transmembrane helix</keyword>
<evidence type="ECO:0000256" key="4">
    <source>
        <dbReference type="ARBA" id="ARBA00022516"/>
    </source>
</evidence>
<evidence type="ECO:0000256" key="13">
    <source>
        <dbReference type="ARBA" id="ARBA00023209"/>
    </source>
</evidence>
<evidence type="ECO:0000256" key="5">
    <source>
        <dbReference type="ARBA" id="ARBA00022679"/>
    </source>
</evidence>
<dbReference type="InterPro" id="IPR000829">
    <property type="entry name" value="DAGK"/>
</dbReference>
<keyword evidence="4" id="KW-0444">Lipid biosynthesis</keyword>
<protein>
    <submittedName>
        <fullName evidence="21">Diacylglycerol kinase</fullName>
    </submittedName>
</protein>
<comment type="cofactor">
    <cofactor evidence="18">
        <name>Mg(2+)</name>
        <dbReference type="ChEBI" id="CHEBI:18420"/>
    </cofactor>
    <text evidence="18">Mn(2+), Zn(2+), Cd(2+) and Co(2+) support activity to lesser extents.</text>
</comment>
<dbReference type="PANTHER" id="PTHR34299:SF1">
    <property type="entry name" value="DIACYLGLYCEROL KINASE"/>
    <property type="match status" value="1"/>
</dbReference>
<evidence type="ECO:0000256" key="8">
    <source>
        <dbReference type="ARBA" id="ARBA00022777"/>
    </source>
</evidence>
<keyword evidence="9 17" id="KW-0067">ATP-binding</keyword>
<evidence type="ECO:0000256" key="2">
    <source>
        <dbReference type="ARBA" id="ARBA00005967"/>
    </source>
</evidence>
<comment type="similarity">
    <text evidence="2">Belongs to the bacterial diacylglycerol kinase family.</text>
</comment>
<evidence type="ECO:0000256" key="17">
    <source>
        <dbReference type="PIRSR" id="PIRSR600829-3"/>
    </source>
</evidence>
<dbReference type="GO" id="GO:0016301">
    <property type="term" value="F:kinase activity"/>
    <property type="evidence" value="ECO:0007669"/>
    <property type="project" value="UniProtKB-KW"/>
</dbReference>
<organism evidence="21 22">
    <name type="scientific">Dictyobacter arantiisoli</name>
    <dbReference type="NCBI Taxonomy" id="2014874"/>
    <lineage>
        <taxon>Bacteria</taxon>
        <taxon>Bacillati</taxon>
        <taxon>Chloroflexota</taxon>
        <taxon>Ktedonobacteria</taxon>
        <taxon>Ktedonobacterales</taxon>
        <taxon>Dictyobacteraceae</taxon>
        <taxon>Dictyobacter</taxon>
    </lineage>
</organism>
<dbReference type="Proteomes" id="UP000322530">
    <property type="component" value="Unassembled WGS sequence"/>
</dbReference>
<feature type="transmembrane region" description="Helical" evidence="20">
    <location>
        <begin position="76"/>
        <end position="95"/>
    </location>
</feature>
<evidence type="ECO:0000256" key="3">
    <source>
        <dbReference type="ARBA" id="ARBA00022475"/>
    </source>
</evidence>
<dbReference type="Pfam" id="PF01219">
    <property type="entry name" value="DAGK_prokar"/>
    <property type="match status" value="1"/>
</dbReference>
<dbReference type="PANTHER" id="PTHR34299">
    <property type="entry name" value="DIACYLGLYCEROL KINASE"/>
    <property type="match status" value="1"/>
</dbReference>
<keyword evidence="6 20" id="KW-0812">Transmembrane</keyword>
<dbReference type="CDD" id="cd14265">
    <property type="entry name" value="UDPK_IM_like"/>
    <property type="match status" value="1"/>
</dbReference>
<dbReference type="EMBL" id="BIXY01000015">
    <property type="protein sequence ID" value="GCF07849.1"/>
    <property type="molecule type" value="Genomic_DNA"/>
</dbReference>
<gene>
    <name evidence="21" type="ORF">KDI_14130</name>
</gene>
<feature type="transmembrane region" description="Helical" evidence="20">
    <location>
        <begin position="53"/>
        <end position="70"/>
    </location>
</feature>
<evidence type="ECO:0000256" key="20">
    <source>
        <dbReference type="SAM" id="Phobius"/>
    </source>
</evidence>
<feature type="binding site" evidence="18">
    <location>
        <position position="96"/>
    </location>
    <ligand>
        <name>a divalent metal cation</name>
        <dbReference type="ChEBI" id="CHEBI:60240"/>
    </ligand>
</feature>
<dbReference type="OrthoDB" id="9789934at2"/>
<evidence type="ECO:0000256" key="10">
    <source>
        <dbReference type="ARBA" id="ARBA00022989"/>
    </source>
</evidence>
<proteinExistence type="inferred from homology"/>
<dbReference type="RefSeq" id="WP_149400858.1">
    <property type="nucleotide sequence ID" value="NZ_BIXY01000015.1"/>
</dbReference>
<evidence type="ECO:0000256" key="15">
    <source>
        <dbReference type="PIRSR" id="PIRSR600829-1"/>
    </source>
</evidence>
<evidence type="ECO:0000256" key="16">
    <source>
        <dbReference type="PIRSR" id="PIRSR600829-2"/>
    </source>
</evidence>
<keyword evidence="18" id="KW-0460">Magnesium</keyword>
<name>A0A5A5TA41_9CHLR</name>
<dbReference type="GO" id="GO:0046872">
    <property type="term" value="F:metal ion binding"/>
    <property type="evidence" value="ECO:0007669"/>
    <property type="project" value="UniProtKB-KW"/>
</dbReference>
<feature type="active site" description="Proton acceptor" evidence="15">
    <location>
        <position position="89"/>
    </location>
</feature>
<evidence type="ECO:0000256" key="11">
    <source>
        <dbReference type="ARBA" id="ARBA00023098"/>
    </source>
</evidence>
<keyword evidence="18" id="KW-0479">Metal-binding</keyword>
<dbReference type="GO" id="GO:0005524">
    <property type="term" value="F:ATP binding"/>
    <property type="evidence" value="ECO:0007669"/>
    <property type="project" value="UniProtKB-KW"/>
</dbReference>
<dbReference type="AlphaFoldDB" id="A0A5A5TA41"/>
<keyword evidence="5" id="KW-0808">Transferase</keyword>
<keyword evidence="22" id="KW-1185">Reference proteome</keyword>
<feature type="binding site" evidence="17">
    <location>
        <position position="36"/>
    </location>
    <ligand>
        <name>ATP</name>
        <dbReference type="ChEBI" id="CHEBI:30616"/>
    </ligand>
</feature>
<dbReference type="InterPro" id="IPR036945">
    <property type="entry name" value="DAGK_sf"/>
</dbReference>
<evidence type="ECO:0000256" key="12">
    <source>
        <dbReference type="ARBA" id="ARBA00023136"/>
    </source>
</evidence>
<keyword evidence="11" id="KW-0443">Lipid metabolism</keyword>
<comment type="subcellular location">
    <subcellularLocation>
        <location evidence="1">Cell membrane</location>
        <topology evidence="1">Multi-pass membrane protein</topology>
    </subcellularLocation>
</comment>
<evidence type="ECO:0000256" key="7">
    <source>
        <dbReference type="ARBA" id="ARBA00022741"/>
    </source>
</evidence>
<keyword evidence="3" id="KW-1003">Cell membrane</keyword>
<feature type="binding site" evidence="16">
    <location>
        <position position="89"/>
    </location>
    <ligand>
        <name>substrate</name>
    </ligand>
</feature>
<keyword evidence="12 20" id="KW-0472">Membrane</keyword>
<evidence type="ECO:0000256" key="6">
    <source>
        <dbReference type="ARBA" id="ARBA00022692"/>
    </source>
</evidence>
<evidence type="ECO:0000256" key="9">
    <source>
        <dbReference type="ARBA" id="ARBA00022840"/>
    </source>
</evidence>
<dbReference type="GO" id="GO:0005886">
    <property type="term" value="C:plasma membrane"/>
    <property type="evidence" value="ECO:0007669"/>
    <property type="project" value="UniProtKB-SubCell"/>
</dbReference>
<dbReference type="GO" id="GO:0008654">
    <property type="term" value="P:phospholipid biosynthetic process"/>
    <property type="evidence" value="ECO:0007669"/>
    <property type="project" value="UniProtKB-KW"/>
</dbReference>
<keyword evidence="8 21" id="KW-0418">Kinase</keyword>
<comment type="caution">
    <text evidence="21">The sequence shown here is derived from an EMBL/GenBank/DDBJ whole genome shotgun (WGS) entry which is preliminary data.</text>
</comment>
<evidence type="ECO:0000256" key="19">
    <source>
        <dbReference type="SAM" id="MobiDB-lite"/>
    </source>
</evidence>
<dbReference type="InterPro" id="IPR033717">
    <property type="entry name" value="UDPK"/>
</dbReference>
<reference evidence="21 22" key="1">
    <citation type="submission" date="2019-01" db="EMBL/GenBank/DDBJ databases">
        <title>Draft genome sequence of Dictyobacter sp. Uno17.</title>
        <authorList>
            <person name="Wang C.M."/>
            <person name="Zheng Y."/>
            <person name="Sakai Y."/>
            <person name="Abe K."/>
            <person name="Yokota A."/>
            <person name="Yabe S."/>
        </authorList>
    </citation>
    <scope>NUCLEOTIDE SEQUENCE [LARGE SCALE GENOMIC DNA]</scope>
    <source>
        <strain evidence="21 22">Uno17</strain>
    </source>
</reference>
<evidence type="ECO:0000256" key="14">
    <source>
        <dbReference type="ARBA" id="ARBA00023264"/>
    </source>
</evidence>
<evidence type="ECO:0000313" key="22">
    <source>
        <dbReference type="Proteomes" id="UP000322530"/>
    </source>
</evidence>
<evidence type="ECO:0000313" key="21">
    <source>
        <dbReference type="EMBL" id="GCF07849.1"/>
    </source>
</evidence>
<keyword evidence="14" id="KW-1208">Phospholipid metabolism</keyword>
<feature type="transmembrane region" description="Helical" evidence="20">
    <location>
        <begin position="116"/>
        <end position="141"/>
    </location>
</feature>
<keyword evidence="13" id="KW-0594">Phospholipid biosynthesis</keyword>
<dbReference type="Gene3D" id="1.10.287.3610">
    <property type="match status" value="1"/>
</dbReference>
<accession>A0A5A5TA41</accession>